<feature type="domain" description="TonB-dependent transporter Oar-like beta-barrel" evidence="8">
    <location>
        <begin position="249"/>
        <end position="339"/>
    </location>
</feature>
<feature type="signal peptide" evidence="7">
    <location>
        <begin position="1"/>
        <end position="30"/>
    </location>
</feature>
<evidence type="ECO:0000256" key="4">
    <source>
        <dbReference type="ARBA" id="ARBA00022692"/>
    </source>
</evidence>
<reference evidence="9 10" key="1">
    <citation type="submission" date="2019-02" db="EMBL/GenBank/DDBJ databases">
        <title>Genomic Encyclopedia of Archaeal and Bacterial Type Strains, Phase II (KMG-II): from individual species to whole genera.</title>
        <authorList>
            <person name="Goeker M."/>
        </authorList>
    </citation>
    <scope>NUCLEOTIDE SEQUENCE [LARGE SCALE GENOMIC DNA]</scope>
    <source>
        <strain evidence="9 10">DSM 18101</strain>
    </source>
</reference>
<keyword evidence="5" id="KW-0472">Membrane</keyword>
<dbReference type="InterPro" id="IPR057601">
    <property type="entry name" value="Oar-like_b-barrel"/>
</dbReference>
<dbReference type="Pfam" id="PF25183">
    <property type="entry name" value="OMP_b-brl_4"/>
    <property type="match status" value="2"/>
</dbReference>
<dbReference type="Pfam" id="PF13620">
    <property type="entry name" value="CarboxypepD_reg"/>
    <property type="match status" value="1"/>
</dbReference>
<dbReference type="InterPro" id="IPR036942">
    <property type="entry name" value="Beta-barrel_TonB_sf"/>
</dbReference>
<dbReference type="GO" id="GO:0004180">
    <property type="term" value="F:carboxypeptidase activity"/>
    <property type="evidence" value="ECO:0007669"/>
    <property type="project" value="UniProtKB-KW"/>
</dbReference>
<keyword evidence="9" id="KW-0645">Protease</keyword>
<evidence type="ECO:0000256" key="7">
    <source>
        <dbReference type="SAM" id="SignalP"/>
    </source>
</evidence>
<feature type="domain" description="TonB-dependent transporter Oar-like beta-barrel" evidence="8">
    <location>
        <begin position="343"/>
        <end position="1013"/>
    </location>
</feature>
<keyword evidence="9" id="KW-0121">Carboxypeptidase</keyword>
<keyword evidence="2" id="KW-0813">Transport</keyword>
<protein>
    <submittedName>
        <fullName evidence="9">Carboxypeptidase family protein</fullName>
    </submittedName>
</protein>
<evidence type="ECO:0000313" key="9">
    <source>
        <dbReference type="EMBL" id="RZU40738.1"/>
    </source>
</evidence>
<evidence type="ECO:0000256" key="2">
    <source>
        <dbReference type="ARBA" id="ARBA00022448"/>
    </source>
</evidence>
<sequence length="1045" mass="112941">MRKFIKNRIAFSRLLRLFLCVSLASGVAVAQGGNQGALQGIVTDPSGAVVSDATITIVNPTRGTSYTGTTNKSGTFTFPVVPTGFYDVMIEHAGFSKVEQKHVEVTVGGKVELPVMLQVGANQTVVEVIGVPVVDTVRTNVAESVNERQVANLPVLGRNFLDFTLLTPGVSRDVRGGDLSFGGQRGTLNSLTIDGADNNNTFFGQTLGRTGSGRAPYQFSQDAVQEFQVNTSTFAPEFGRAGGAVVNVVTKSGTNQFHGTVFEFFRDRGLNANDQVYSQQLSYFKQGLRATAPTKPGYHFHQFGGNLGGPVLKGKLFFFFDYDGQRNSVGIPVALSIPSLGRPATAAETAAINYLTARSGTYLTTFNQDVYLGKLDYRINAANVISGRYNGQRFKGTNLENSGTASAAEHTGNSNVNTDTFALELNTTLSQKLVNQLRGSYQRDNEPGLSNSQNPEAAVRQNGTTLLTVGRNNFSPRETTLHRQQYADAVTYVAGTHTIKVGVDWLRDQILNYFPGNFSGAYTFDSLENFGRSLTGQALQATATGSSALQLVQAYAGTGTSGPTTNPDNAQLAAFAQDDWRATRRLQVTYGVRWDRQTYHQPGIVNAQALATGFDTSRVPVDDMNFGPRLGVAYQPFANSDRTVIRAGGGIFYGNTPSILTGTASSNNGVNLQTFTFQPTTGPAPTNANATGQPYFPGQIAYPNNTCGVPTDAPRCTPPAGFAAAKSNLFLFDSKYHQPRIVQYNAQIQQQVAKDTSVTIGYLGVRGTRLTRTRNANFVSETPATILNTAGQSFSYMRINSSQLVNPNFNQIFQFEATAHSAYNGLTAQLDKRFAQGLQLSAAYTWSKVIDDAPDATAVVVGSDDGKEAYDPLNPRLDLAPGNNDVRNRFVLSTVWDLDYFTKNLHGVLRPVAGGWSVSGIITAQSGQPYTALINTALNGSLLIANQRTPGSARNQYRLPNYISVDPRITKTIGREKFKVLLIGEAFNVMNRTNITAYNNQQYVVTNNVLVPNTSPTTGFQTPRAFGNNPSYNGRVLQLAAKIQF</sequence>
<evidence type="ECO:0000256" key="5">
    <source>
        <dbReference type="ARBA" id="ARBA00023136"/>
    </source>
</evidence>
<name>A0A4Q7YT34_9BACT</name>
<dbReference type="PANTHER" id="PTHR30069">
    <property type="entry name" value="TONB-DEPENDENT OUTER MEMBRANE RECEPTOR"/>
    <property type="match status" value="1"/>
</dbReference>
<organism evidence="9 10">
    <name type="scientific">Edaphobacter modestus</name>
    <dbReference type="NCBI Taxonomy" id="388466"/>
    <lineage>
        <taxon>Bacteria</taxon>
        <taxon>Pseudomonadati</taxon>
        <taxon>Acidobacteriota</taxon>
        <taxon>Terriglobia</taxon>
        <taxon>Terriglobales</taxon>
        <taxon>Acidobacteriaceae</taxon>
        <taxon>Edaphobacter</taxon>
    </lineage>
</organism>
<dbReference type="EMBL" id="SHKW01000001">
    <property type="protein sequence ID" value="RZU40738.1"/>
    <property type="molecule type" value="Genomic_DNA"/>
</dbReference>
<dbReference type="SUPFAM" id="SSF56935">
    <property type="entry name" value="Porins"/>
    <property type="match status" value="1"/>
</dbReference>
<keyword evidence="6" id="KW-0998">Cell outer membrane</keyword>
<accession>A0A4Q7YT34</accession>
<evidence type="ECO:0000259" key="8">
    <source>
        <dbReference type="Pfam" id="PF25183"/>
    </source>
</evidence>
<dbReference type="Gene3D" id="2.60.40.1120">
    <property type="entry name" value="Carboxypeptidase-like, regulatory domain"/>
    <property type="match status" value="1"/>
</dbReference>
<dbReference type="InterPro" id="IPR013784">
    <property type="entry name" value="Carb-bd-like_fold"/>
</dbReference>
<keyword evidence="3" id="KW-1134">Transmembrane beta strand</keyword>
<keyword evidence="10" id="KW-1185">Reference proteome</keyword>
<comment type="caution">
    <text evidence="9">The sequence shown here is derived from an EMBL/GenBank/DDBJ whole genome shotgun (WGS) entry which is preliminary data.</text>
</comment>
<dbReference type="InterPro" id="IPR039426">
    <property type="entry name" value="TonB-dep_rcpt-like"/>
</dbReference>
<dbReference type="PANTHER" id="PTHR30069:SF46">
    <property type="entry name" value="OAR PROTEIN"/>
    <property type="match status" value="1"/>
</dbReference>
<evidence type="ECO:0000256" key="1">
    <source>
        <dbReference type="ARBA" id="ARBA00004571"/>
    </source>
</evidence>
<dbReference type="GO" id="GO:0009279">
    <property type="term" value="C:cell outer membrane"/>
    <property type="evidence" value="ECO:0007669"/>
    <property type="project" value="UniProtKB-SubCell"/>
</dbReference>
<dbReference type="GO" id="GO:0044718">
    <property type="term" value="P:siderophore transmembrane transport"/>
    <property type="evidence" value="ECO:0007669"/>
    <property type="project" value="TreeGrafter"/>
</dbReference>
<dbReference type="RefSeq" id="WP_130418765.1">
    <property type="nucleotide sequence ID" value="NZ_SHKW01000001.1"/>
</dbReference>
<dbReference type="GO" id="GO:0015344">
    <property type="term" value="F:siderophore uptake transmembrane transporter activity"/>
    <property type="evidence" value="ECO:0007669"/>
    <property type="project" value="TreeGrafter"/>
</dbReference>
<dbReference type="AlphaFoldDB" id="A0A4Q7YT34"/>
<feature type="chain" id="PRO_5020800227" evidence="7">
    <location>
        <begin position="31"/>
        <end position="1045"/>
    </location>
</feature>
<gene>
    <name evidence="9" type="ORF">BDD14_2213</name>
</gene>
<keyword evidence="4" id="KW-0812">Transmembrane</keyword>
<evidence type="ECO:0000256" key="6">
    <source>
        <dbReference type="ARBA" id="ARBA00023237"/>
    </source>
</evidence>
<keyword evidence="7" id="KW-0732">Signal</keyword>
<dbReference type="Gene3D" id="2.40.170.20">
    <property type="entry name" value="TonB-dependent receptor, beta-barrel domain"/>
    <property type="match status" value="1"/>
</dbReference>
<evidence type="ECO:0000313" key="10">
    <source>
        <dbReference type="Proteomes" id="UP000292958"/>
    </source>
</evidence>
<comment type="subcellular location">
    <subcellularLocation>
        <location evidence="1">Cell outer membrane</location>
        <topology evidence="1">Multi-pass membrane protein</topology>
    </subcellularLocation>
</comment>
<dbReference type="SUPFAM" id="SSF49452">
    <property type="entry name" value="Starch-binding domain-like"/>
    <property type="match status" value="1"/>
</dbReference>
<keyword evidence="9" id="KW-0378">Hydrolase</keyword>
<proteinExistence type="predicted"/>
<dbReference type="OrthoDB" id="97893at2"/>
<dbReference type="GO" id="GO:0030246">
    <property type="term" value="F:carbohydrate binding"/>
    <property type="evidence" value="ECO:0007669"/>
    <property type="project" value="InterPro"/>
</dbReference>
<dbReference type="Proteomes" id="UP000292958">
    <property type="component" value="Unassembled WGS sequence"/>
</dbReference>
<evidence type="ECO:0000256" key="3">
    <source>
        <dbReference type="ARBA" id="ARBA00022452"/>
    </source>
</evidence>